<evidence type="ECO:0000259" key="2">
    <source>
        <dbReference type="PROSITE" id="PS51208"/>
    </source>
</evidence>
<dbReference type="AlphaFoldDB" id="A0A6L6YH58"/>
<comment type="caution">
    <text evidence="3">The sequence shown here is derived from an EMBL/GenBank/DDBJ whole genome shotgun (WGS) entry which is preliminary data.</text>
</comment>
<reference evidence="3 4" key="1">
    <citation type="submission" date="2019-12" db="EMBL/GenBank/DDBJ databases">
        <title>Microbes associate with the intestines of laboratory mice.</title>
        <authorList>
            <person name="Navarre W."/>
            <person name="Wong E."/>
        </authorList>
    </citation>
    <scope>NUCLEOTIDE SEQUENCE [LARGE SCALE GENOMIC DNA]</scope>
    <source>
        <strain evidence="3 4">NM82_D38</strain>
    </source>
</reference>
<evidence type="ECO:0000313" key="3">
    <source>
        <dbReference type="EMBL" id="MVX56099.1"/>
    </source>
</evidence>
<evidence type="ECO:0000313" key="4">
    <source>
        <dbReference type="Proteomes" id="UP000472580"/>
    </source>
</evidence>
<gene>
    <name evidence="3" type="ORF">E5987_02620</name>
</gene>
<dbReference type="EMBL" id="WSRP01000005">
    <property type="protein sequence ID" value="MVX56099.1"/>
    <property type="molecule type" value="Genomic_DNA"/>
</dbReference>
<accession>A0A6L6YH58</accession>
<name>A0A6L6YH58_9BURK</name>
<dbReference type="SUPFAM" id="SSF103515">
    <property type="entry name" value="Autotransporter"/>
    <property type="match status" value="1"/>
</dbReference>
<dbReference type="PROSITE" id="PS51208">
    <property type="entry name" value="AUTOTRANSPORTER"/>
    <property type="match status" value="1"/>
</dbReference>
<dbReference type="InterPro" id="IPR005546">
    <property type="entry name" value="Autotransporte_beta"/>
</dbReference>
<feature type="signal peptide" evidence="1">
    <location>
        <begin position="1"/>
        <end position="21"/>
    </location>
</feature>
<keyword evidence="4" id="KW-1185">Reference proteome</keyword>
<dbReference type="InterPro" id="IPR036709">
    <property type="entry name" value="Autotransporte_beta_dom_sf"/>
</dbReference>
<dbReference type="RefSeq" id="WP_160334531.1">
    <property type="nucleotide sequence ID" value="NZ_WSRP01000005.1"/>
</dbReference>
<dbReference type="SMART" id="SM00869">
    <property type="entry name" value="Autotransporter"/>
    <property type="match status" value="1"/>
</dbReference>
<keyword evidence="1" id="KW-0732">Signal</keyword>
<feature type="chain" id="PRO_5026776332" evidence="1">
    <location>
        <begin position="22"/>
        <end position="323"/>
    </location>
</feature>
<organism evidence="3 4">
    <name type="scientific">Parasutterella muris</name>
    <dbReference type="NCBI Taxonomy" id="2565572"/>
    <lineage>
        <taxon>Bacteria</taxon>
        <taxon>Pseudomonadati</taxon>
        <taxon>Pseudomonadota</taxon>
        <taxon>Betaproteobacteria</taxon>
        <taxon>Burkholderiales</taxon>
        <taxon>Sutterellaceae</taxon>
        <taxon>Parasutterella</taxon>
    </lineage>
</organism>
<dbReference type="Proteomes" id="UP000472580">
    <property type="component" value="Unassembled WGS sequence"/>
</dbReference>
<evidence type="ECO:0000256" key="1">
    <source>
        <dbReference type="SAM" id="SignalP"/>
    </source>
</evidence>
<dbReference type="OrthoDB" id="9156942at2"/>
<feature type="domain" description="Autotransporter" evidence="2">
    <location>
        <begin position="55"/>
        <end position="323"/>
    </location>
</feature>
<protein>
    <submittedName>
        <fullName evidence="3">Autotransporter domain-containing protein</fullName>
    </submittedName>
</protein>
<dbReference type="Pfam" id="PF03797">
    <property type="entry name" value="Autotransporter"/>
    <property type="match status" value="1"/>
</dbReference>
<proteinExistence type="predicted"/>
<sequence length="323" mass="35037">MKYKFLLAPAALLLTSAAANAATYSITNFDVSGLNQDVIEDRLSMVGPLFNGWDRTFKQGDPWVTAYGFHNRIAHNQNKDKGAALSLGYDHIIADNFRIGLALNGGKGQVKHGDVDGHGSSTFYGVNLYSTWTGKKVNVIANLGYTHSKIDSKFKYDGFDLPLGDGKAKSWNAGLRFETSFVAGGLSFVPYYSVRFTRLLTDDVSVAGDLLDGRLDASFSGASIWQFPVGVNVGYEYVCPGGWKSRSMLDFAVIPTAGDKKITTNLGGFASDTERFANSLLFRGKVGLQLSKGQHSFGFLYSAGAAAHSSVSQNVTVNYQFMY</sequence>
<dbReference type="Gene3D" id="2.40.128.130">
    <property type="entry name" value="Autotransporter beta-domain"/>
    <property type="match status" value="1"/>
</dbReference>